<accession>A0A4R5KIE9</accession>
<keyword evidence="2" id="KW-1185">Reference proteome</keyword>
<dbReference type="RefSeq" id="WP_133232056.1">
    <property type="nucleotide sequence ID" value="NZ_SMRT01000011.1"/>
</dbReference>
<dbReference type="InterPro" id="IPR007344">
    <property type="entry name" value="GrpB/CoaE"/>
</dbReference>
<dbReference type="InterPro" id="IPR043519">
    <property type="entry name" value="NT_sf"/>
</dbReference>
<dbReference type="PANTHER" id="PTHR34822">
    <property type="entry name" value="GRPB DOMAIN PROTEIN (AFU_ORTHOLOGUE AFUA_1G01530)"/>
    <property type="match status" value="1"/>
</dbReference>
<sequence>MELNEEISITNHNPIWKQWYLNESKIIQEVFTADLMEIQHIGSTAIPEIHAKPIVDLLVGLKTYHVSEEQNEQLVKLGYEGFGEAGVPGRLYYRKRSTESFNLAVCEWNSEVWSNNLIFRDYLISHPEEAAAYSLLKQDILSQGIHTLLGYSERKAAFILEMILKATQWKEEKKI</sequence>
<organism evidence="1 2">
    <name type="scientific">Paenibacillus piri</name>
    <dbReference type="NCBI Taxonomy" id="2547395"/>
    <lineage>
        <taxon>Bacteria</taxon>
        <taxon>Bacillati</taxon>
        <taxon>Bacillota</taxon>
        <taxon>Bacilli</taxon>
        <taxon>Bacillales</taxon>
        <taxon>Paenibacillaceae</taxon>
        <taxon>Paenibacillus</taxon>
    </lineage>
</organism>
<dbReference type="Pfam" id="PF04229">
    <property type="entry name" value="GrpB"/>
    <property type="match status" value="1"/>
</dbReference>
<dbReference type="OrthoDB" id="9799092at2"/>
<comment type="caution">
    <text evidence="1">The sequence shown here is derived from an EMBL/GenBank/DDBJ whole genome shotgun (WGS) entry which is preliminary data.</text>
</comment>
<evidence type="ECO:0000313" key="1">
    <source>
        <dbReference type="EMBL" id="TDF95166.1"/>
    </source>
</evidence>
<evidence type="ECO:0000313" key="2">
    <source>
        <dbReference type="Proteomes" id="UP000295636"/>
    </source>
</evidence>
<dbReference type="SUPFAM" id="SSF81301">
    <property type="entry name" value="Nucleotidyltransferase"/>
    <property type="match status" value="1"/>
</dbReference>
<proteinExistence type="predicted"/>
<protein>
    <submittedName>
        <fullName evidence="1">GrpB family protein</fullName>
    </submittedName>
</protein>
<dbReference type="EMBL" id="SMRT01000011">
    <property type="protein sequence ID" value="TDF95166.1"/>
    <property type="molecule type" value="Genomic_DNA"/>
</dbReference>
<reference evidence="1 2" key="1">
    <citation type="submission" date="2019-03" db="EMBL/GenBank/DDBJ databases">
        <title>This is whole genome sequence of Paenibacillus sp MS74 strain.</title>
        <authorList>
            <person name="Trinh H.N."/>
        </authorList>
    </citation>
    <scope>NUCLEOTIDE SEQUENCE [LARGE SCALE GENOMIC DNA]</scope>
    <source>
        <strain evidence="1 2">MS74</strain>
    </source>
</reference>
<dbReference type="AlphaFoldDB" id="A0A4R5KIE9"/>
<gene>
    <name evidence="1" type="ORF">E1757_21820</name>
</gene>
<dbReference type="PANTHER" id="PTHR34822:SF1">
    <property type="entry name" value="GRPB FAMILY PROTEIN"/>
    <property type="match status" value="1"/>
</dbReference>
<name>A0A4R5KIE9_9BACL</name>
<dbReference type="Proteomes" id="UP000295636">
    <property type="component" value="Unassembled WGS sequence"/>
</dbReference>
<dbReference type="Gene3D" id="3.30.460.10">
    <property type="entry name" value="Beta Polymerase, domain 2"/>
    <property type="match status" value="1"/>
</dbReference>